<gene>
    <name evidence="15" type="ORF">JCM19239_3370</name>
</gene>
<evidence type="ECO:0000259" key="14">
    <source>
        <dbReference type="PROSITE" id="PS51384"/>
    </source>
</evidence>
<keyword evidence="12 13" id="KW-0472">Membrane</keyword>
<dbReference type="Gene3D" id="2.40.30.10">
    <property type="entry name" value="Translation factors"/>
    <property type="match status" value="1"/>
</dbReference>
<dbReference type="InterPro" id="IPR013130">
    <property type="entry name" value="Fe3_Rdtase_TM_dom"/>
</dbReference>
<dbReference type="Proteomes" id="UP000029223">
    <property type="component" value="Unassembled WGS sequence"/>
</dbReference>
<sequence length="440" mass="49362">MKKLYSMVLALVLVVTFIWFQAEPSLLDNESFMPWRSALLQLTGIVSVLLLTLTMLLALRLPVLENLTRGLDKSYRLHKWTAIYGVIIGAVHWLLAIVPKQLVSAGYMERPQRGSPASIDPDSLYAVIQPLRSSAEAMGEWMLYLFIALTLLALFTPVKYKVFKWTHKLMAIAFVVIGYHSLVLLKHAYWDNAITPITVVIVLAGVIAALWSLLGKIGNSRKHVGSIVDVHFNEENSTTEVVAQLPSWKGHQSGQFAFIKLGDEEPHPFTIASFDKGNQQVGFLVKALGDFTSDIQNQVSVGQQVEVEGPYGRFDFNDNRRQIWIAGGIGCAAFKARLEELATSQSNDNVVFYYCTQAPSKALIEEMEIAAAKANVEFHVIDNRLKPFLSIEQIHQKHPDLAERSIWFCGPVGFKDALLKQLKTLKLDASMFHSELFNFR</sequence>
<dbReference type="PANTHER" id="PTHR47354:SF8">
    <property type="entry name" value="1,2-PHENYLACETYL-COA EPOXIDASE, SUBUNIT E"/>
    <property type="match status" value="1"/>
</dbReference>
<keyword evidence="11" id="KW-0411">Iron-sulfur</keyword>
<dbReference type="Pfam" id="PF01794">
    <property type="entry name" value="Ferric_reduct"/>
    <property type="match status" value="1"/>
</dbReference>
<dbReference type="InterPro" id="IPR050415">
    <property type="entry name" value="MRET"/>
</dbReference>
<dbReference type="CDD" id="cd06198">
    <property type="entry name" value="FNR_like_3"/>
    <property type="match status" value="1"/>
</dbReference>
<evidence type="ECO:0000313" key="15">
    <source>
        <dbReference type="EMBL" id="GAL28134.1"/>
    </source>
</evidence>
<evidence type="ECO:0000256" key="10">
    <source>
        <dbReference type="ARBA" id="ARBA00023004"/>
    </source>
</evidence>
<comment type="caution">
    <text evidence="15">The sequence shown here is derived from an EMBL/GenBank/DDBJ whole genome shotgun (WGS) entry which is preliminary data.</text>
</comment>
<evidence type="ECO:0000313" key="16">
    <source>
        <dbReference type="Proteomes" id="UP000029223"/>
    </source>
</evidence>
<evidence type="ECO:0000256" key="6">
    <source>
        <dbReference type="ARBA" id="ARBA00022723"/>
    </source>
</evidence>
<comment type="subcellular location">
    <subcellularLocation>
        <location evidence="2">Membrane</location>
        <topology evidence="2">Multi-pass membrane protein</topology>
    </subcellularLocation>
</comment>
<feature type="domain" description="FAD-binding FR-type" evidence="14">
    <location>
        <begin position="177"/>
        <end position="317"/>
    </location>
</feature>
<dbReference type="PANTHER" id="PTHR47354">
    <property type="entry name" value="NADH OXIDOREDUCTASE HCR"/>
    <property type="match status" value="1"/>
</dbReference>
<evidence type="ECO:0000256" key="2">
    <source>
        <dbReference type="ARBA" id="ARBA00004141"/>
    </source>
</evidence>
<keyword evidence="3" id="KW-0285">Flavoprotein</keyword>
<evidence type="ECO:0000256" key="5">
    <source>
        <dbReference type="ARBA" id="ARBA00022714"/>
    </source>
</evidence>
<dbReference type="Gene3D" id="3.40.50.80">
    <property type="entry name" value="Nucleotide-binding domain of ferredoxin-NADP reductase (FNR) module"/>
    <property type="match status" value="1"/>
</dbReference>
<keyword evidence="5" id="KW-0001">2Fe-2S</keyword>
<dbReference type="SUPFAM" id="SSF63380">
    <property type="entry name" value="Riboflavin synthase domain-like"/>
    <property type="match status" value="1"/>
</dbReference>
<evidence type="ECO:0000256" key="4">
    <source>
        <dbReference type="ARBA" id="ARBA00022692"/>
    </source>
</evidence>
<feature type="transmembrane region" description="Helical" evidence="13">
    <location>
        <begin position="38"/>
        <end position="59"/>
    </location>
</feature>
<evidence type="ECO:0000256" key="13">
    <source>
        <dbReference type="SAM" id="Phobius"/>
    </source>
</evidence>
<evidence type="ECO:0000256" key="1">
    <source>
        <dbReference type="ARBA" id="ARBA00001974"/>
    </source>
</evidence>
<keyword evidence="7" id="KW-0274">FAD</keyword>
<dbReference type="InterPro" id="IPR017927">
    <property type="entry name" value="FAD-bd_FR_type"/>
</dbReference>
<dbReference type="InterPro" id="IPR039261">
    <property type="entry name" value="FNR_nucleotide-bd"/>
</dbReference>
<name>A0ABQ0JHA4_9VIBR</name>
<keyword evidence="16" id="KW-1185">Reference proteome</keyword>
<reference evidence="16" key="1">
    <citation type="submission" date="2014-09" db="EMBL/GenBank/DDBJ databases">
        <title>Vibrio variabilis JCM 19239. (C206) whole genome shotgun sequence.</title>
        <authorList>
            <person name="Sawabe T."/>
            <person name="Meirelles P."/>
            <person name="Nakanishi M."/>
            <person name="Sayaka M."/>
            <person name="Hattori M."/>
            <person name="Ohkuma M."/>
        </authorList>
    </citation>
    <scope>NUCLEOTIDE SEQUENCE [LARGE SCALE GENOMIC DNA]</scope>
    <source>
        <strain evidence="16">JCM 19239</strain>
    </source>
</reference>
<dbReference type="SUPFAM" id="SSF52343">
    <property type="entry name" value="Ferredoxin reductase-like, C-terminal NADP-linked domain"/>
    <property type="match status" value="1"/>
</dbReference>
<keyword evidence="10" id="KW-0408">Iron</keyword>
<dbReference type="EMBL" id="BBMS01000038">
    <property type="protein sequence ID" value="GAL28134.1"/>
    <property type="molecule type" value="Genomic_DNA"/>
</dbReference>
<feature type="transmembrane region" description="Helical" evidence="13">
    <location>
        <begin position="194"/>
        <end position="214"/>
    </location>
</feature>
<evidence type="ECO:0000256" key="9">
    <source>
        <dbReference type="ARBA" id="ARBA00023002"/>
    </source>
</evidence>
<evidence type="ECO:0000256" key="8">
    <source>
        <dbReference type="ARBA" id="ARBA00022989"/>
    </source>
</evidence>
<keyword evidence="6" id="KW-0479">Metal-binding</keyword>
<proteinExistence type="predicted"/>
<accession>A0ABQ0JHA4</accession>
<dbReference type="InterPro" id="IPR017938">
    <property type="entry name" value="Riboflavin_synthase-like_b-brl"/>
</dbReference>
<dbReference type="InterPro" id="IPR013112">
    <property type="entry name" value="FAD-bd_8"/>
</dbReference>
<organism evidence="15 16">
    <name type="scientific">Vibrio variabilis</name>
    <dbReference type="NCBI Taxonomy" id="990271"/>
    <lineage>
        <taxon>Bacteria</taxon>
        <taxon>Pseudomonadati</taxon>
        <taxon>Pseudomonadota</taxon>
        <taxon>Gammaproteobacteria</taxon>
        <taxon>Vibrionales</taxon>
        <taxon>Vibrionaceae</taxon>
        <taxon>Vibrio</taxon>
    </lineage>
</organism>
<keyword evidence="8 13" id="KW-1133">Transmembrane helix</keyword>
<feature type="transmembrane region" description="Helical" evidence="13">
    <location>
        <begin position="141"/>
        <end position="158"/>
    </location>
</feature>
<evidence type="ECO:0000256" key="3">
    <source>
        <dbReference type="ARBA" id="ARBA00022630"/>
    </source>
</evidence>
<keyword evidence="9" id="KW-0560">Oxidoreductase</keyword>
<feature type="transmembrane region" description="Helical" evidence="13">
    <location>
        <begin position="170"/>
        <end position="188"/>
    </location>
</feature>
<keyword evidence="4 13" id="KW-0812">Transmembrane</keyword>
<dbReference type="Pfam" id="PF08022">
    <property type="entry name" value="FAD_binding_8"/>
    <property type="match status" value="1"/>
</dbReference>
<evidence type="ECO:0000256" key="12">
    <source>
        <dbReference type="ARBA" id="ARBA00023136"/>
    </source>
</evidence>
<comment type="cofactor">
    <cofactor evidence="1">
        <name>FAD</name>
        <dbReference type="ChEBI" id="CHEBI:57692"/>
    </cofactor>
</comment>
<evidence type="ECO:0000256" key="7">
    <source>
        <dbReference type="ARBA" id="ARBA00022827"/>
    </source>
</evidence>
<feature type="transmembrane region" description="Helical" evidence="13">
    <location>
        <begin position="80"/>
        <end position="98"/>
    </location>
</feature>
<evidence type="ECO:0000256" key="11">
    <source>
        <dbReference type="ARBA" id="ARBA00023014"/>
    </source>
</evidence>
<protein>
    <submittedName>
        <fullName evidence="15">Oxidoreductase</fullName>
    </submittedName>
</protein>
<dbReference type="PROSITE" id="PS51384">
    <property type="entry name" value="FAD_FR"/>
    <property type="match status" value="1"/>
</dbReference>